<dbReference type="GO" id="GO:0005829">
    <property type="term" value="C:cytosol"/>
    <property type="evidence" value="ECO:0007669"/>
    <property type="project" value="TreeGrafter"/>
</dbReference>
<gene>
    <name evidence="12" type="primary">dhfrIII</name>
    <name evidence="12" type="ORF">Pla8534_50160</name>
</gene>
<feature type="domain" description="DHFR" evidence="11">
    <location>
        <begin position="9"/>
        <end position="172"/>
    </location>
</feature>
<evidence type="ECO:0000256" key="5">
    <source>
        <dbReference type="ARBA" id="ARBA00022857"/>
    </source>
</evidence>
<dbReference type="GO" id="GO:0046452">
    <property type="term" value="P:dihydrofolate metabolic process"/>
    <property type="evidence" value="ECO:0007669"/>
    <property type="project" value="TreeGrafter"/>
</dbReference>
<dbReference type="PIRSF" id="PIRSF000194">
    <property type="entry name" value="DHFR"/>
    <property type="match status" value="1"/>
</dbReference>
<evidence type="ECO:0000256" key="6">
    <source>
        <dbReference type="ARBA" id="ARBA00023002"/>
    </source>
</evidence>
<feature type="region of interest" description="Disordered" evidence="10">
    <location>
        <begin position="137"/>
        <end position="159"/>
    </location>
</feature>
<dbReference type="UniPathway" id="UPA00077">
    <property type="reaction ID" value="UER00158"/>
</dbReference>
<evidence type="ECO:0000313" key="12">
    <source>
        <dbReference type="EMBL" id="QDU97171.1"/>
    </source>
</evidence>
<evidence type="ECO:0000256" key="7">
    <source>
        <dbReference type="ARBA" id="ARBA00025067"/>
    </source>
</evidence>
<dbReference type="SUPFAM" id="SSF53597">
    <property type="entry name" value="Dihydrofolate reductase-like"/>
    <property type="match status" value="1"/>
</dbReference>
<dbReference type="GO" id="GO:0046654">
    <property type="term" value="P:tetrahydrofolate biosynthetic process"/>
    <property type="evidence" value="ECO:0007669"/>
    <property type="project" value="UniProtKB-UniPathway"/>
</dbReference>
<dbReference type="InterPro" id="IPR001796">
    <property type="entry name" value="DHFR_dom"/>
</dbReference>
<dbReference type="KEGG" id="lcre:Pla8534_50160"/>
<dbReference type="Pfam" id="PF00186">
    <property type="entry name" value="DHFR_1"/>
    <property type="match status" value="1"/>
</dbReference>
<evidence type="ECO:0000256" key="3">
    <source>
        <dbReference type="ARBA" id="ARBA00012856"/>
    </source>
</evidence>
<keyword evidence="4 8" id="KW-0554">One-carbon metabolism</keyword>
<protein>
    <recommendedName>
        <fullName evidence="3 8">Dihydrofolate reductase</fullName>
        <ecNumber evidence="3 8">1.5.1.3</ecNumber>
    </recommendedName>
</protein>
<dbReference type="FunFam" id="3.40.430.10:FF:000001">
    <property type="entry name" value="Dihydrofolate reductase"/>
    <property type="match status" value="1"/>
</dbReference>
<dbReference type="GO" id="GO:0046655">
    <property type="term" value="P:folic acid metabolic process"/>
    <property type="evidence" value="ECO:0007669"/>
    <property type="project" value="TreeGrafter"/>
</dbReference>
<organism evidence="12 13">
    <name type="scientific">Lignipirellula cremea</name>
    <dbReference type="NCBI Taxonomy" id="2528010"/>
    <lineage>
        <taxon>Bacteria</taxon>
        <taxon>Pseudomonadati</taxon>
        <taxon>Planctomycetota</taxon>
        <taxon>Planctomycetia</taxon>
        <taxon>Pirellulales</taxon>
        <taxon>Pirellulaceae</taxon>
        <taxon>Lignipirellula</taxon>
    </lineage>
</organism>
<dbReference type="PANTHER" id="PTHR48069">
    <property type="entry name" value="DIHYDROFOLATE REDUCTASE"/>
    <property type="match status" value="1"/>
</dbReference>
<dbReference type="AlphaFoldDB" id="A0A518DZD7"/>
<evidence type="ECO:0000256" key="4">
    <source>
        <dbReference type="ARBA" id="ARBA00022563"/>
    </source>
</evidence>
<keyword evidence="6 8" id="KW-0560">Oxidoreductase</keyword>
<dbReference type="Proteomes" id="UP000317648">
    <property type="component" value="Chromosome"/>
</dbReference>
<evidence type="ECO:0000256" key="9">
    <source>
        <dbReference type="RuleBase" id="RU004474"/>
    </source>
</evidence>
<comment type="similarity">
    <text evidence="2 8 9">Belongs to the dihydrofolate reductase family.</text>
</comment>
<dbReference type="PANTHER" id="PTHR48069:SF3">
    <property type="entry name" value="DIHYDROFOLATE REDUCTASE"/>
    <property type="match status" value="1"/>
</dbReference>
<accession>A0A518DZD7</accession>
<comment type="function">
    <text evidence="7 8">Key enzyme in folate metabolism. Catalyzes an essential reaction for de novo glycine and purine synthesis, and for DNA precursor synthesis.</text>
</comment>
<evidence type="ECO:0000256" key="2">
    <source>
        <dbReference type="ARBA" id="ARBA00009539"/>
    </source>
</evidence>
<reference evidence="12 13" key="1">
    <citation type="submission" date="2019-02" db="EMBL/GenBank/DDBJ databases">
        <title>Deep-cultivation of Planctomycetes and their phenomic and genomic characterization uncovers novel biology.</title>
        <authorList>
            <person name="Wiegand S."/>
            <person name="Jogler M."/>
            <person name="Boedeker C."/>
            <person name="Pinto D."/>
            <person name="Vollmers J."/>
            <person name="Rivas-Marin E."/>
            <person name="Kohn T."/>
            <person name="Peeters S.H."/>
            <person name="Heuer A."/>
            <person name="Rast P."/>
            <person name="Oberbeckmann S."/>
            <person name="Bunk B."/>
            <person name="Jeske O."/>
            <person name="Meyerdierks A."/>
            <person name="Storesund J.E."/>
            <person name="Kallscheuer N."/>
            <person name="Luecker S."/>
            <person name="Lage O.M."/>
            <person name="Pohl T."/>
            <person name="Merkel B.J."/>
            <person name="Hornburger P."/>
            <person name="Mueller R.-W."/>
            <person name="Bruemmer F."/>
            <person name="Labrenz M."/>
            <person name="Spormann A.M."/>
            <person name="Op den Camp H."/>
            <person name="Overmann J."/>
            <person name="Amann R."/>
            <person name="Jetten M.S.M."/>
            <person name="Mascher T."/>
            <person name="Medema M.H."/>
            <person name="Devos D.P."/>
            <person name="Kaster A.-K."/>
            <person name="Ovreas L."/>
            <person name="Rohde M."/>
            <person name="Galperin M.Y."/>
            <person name="Jogler C."/>
        </authorList>
    </citation>
    <scope>NUCLEOTIDE SEQUENCE [LARGE SCALE GENOMIC DNA]</scope>
    <source>
        <strain evidence="12 13">Pla85_3_4</strain>
    </source>
</reference>
<keyword evidence="13" id="KW-1185">Reference proteome</keyword>
<dbReference type="InterPro" id="IPR012259">
    <property type="entry name" value="DHFR"/>
</dbReference>
<dbReference type="RefSeq" id="WP_145055957.1">
    <property type="nucleotide sequence ID" value="NZ_CP036433.1"/>
</dbReference>
<dbReference type="EC" id="1.5.1.3" evidence="3 8"/>
<name>A0A518DZD7_9BACT</name>
<keyword evidence="5 8" id="KW-0521">NADP</keyword>
<dbReference type="PRINTS" id="PR00070">
    <property type="entry name" value="DHFR"/>
</dbReference>
<dbReference type="OrthoDB" id="9804315at2"/>
<comment type="catalytic activity">
    <reaction evidence="8">
        <text>(6S)-5,6,7,8-tetrahydrofolate + NADP(+) = 7,8-dihydrofolate + NADPH + H(+)</text>
        <dbReference type="Rhea" id="RHEA:15009"/>
        <dbReference type="ChEBI" id="CHEBI:15378"/>
        <dbReference type="ChEBI" id="CHEBI:57451"/>
        <dbReference type="ChEBI" id="CHEBI:57453"/>
        <dbReference type="ChEBI" id="CHEBI:57783"/>
        <dbReference type="ChEBI" id="CHEBI:58349"/>
        <dbReference type="EC" id="1.5.1.3"/>
    </reaction>
</comment>
<dbReference type="InterPro" id="IPR017925">
    <property type="entry name" value="DHFR_CS"/>
</dbReference>
<dbReference type="PROSITE" id="PS51330">
    <property type="entry name" value="DHFR_2"/>
    <property type="match status" value="1"/>
</dbReference>
<comment type="pathway">
    <text evidence="1 8">Cofactor biosynthesis; tetrahydrofolate biosynthesis; 5,6,7,8-tetrahydrofolate from 7,8-dihydrofolate: step 1/1.</text>
</comment>
<evidence type="ECO:0000256" key="10">
    <source>
        <dbReference type="SAM" id="MobiDB-lite"/>
    </source>
</evidence>
<dbReference type="Gene3D" id="3.40.430.10">
    <property type="entry name" value="Dihydrofolate Reductase, subunit A"/>
    <property type="match status" value="1"/>
</dbReference>
<dbReference type="CDD" id="cd00209">
    <property type="entry name" value="DHFR"/>
    <property type="match status" value="1"/>
</dbReference>
<dbReference type="InterPro" id="IPR024072">
    <property type="entry name" value="DHFR-like_dom_sf"/>
</dbReference>
<dbReference type="GO" id="GO:0006730">
    <property type="term" value="P:one-carbon metabolic process"/>
    <property type="evidence" value="ECO:0007669"/>
    <property type="project" value="UniProtKB-KW"/>
</dbReference>
<proteinExistence type="inferred from homology"/>
<evidence type="ECO:0000256" key="8">
    <source>
        <dbReference type="PIRNR" id="PIRNR000194"/>
    </source>
</evidence>
<dbReference type="GO" id="GO:0004146">
    <property type="term" value="F:dihydrofolate reductase activity"/>
    <property type="evidence" value="ECO:0007669"/>
    <property type="project" value="UniProtKB-EC"/>
</dbReference>
<dbReference type="GO" id="GO:0070401">
    <property type="term" value="F:NADP+ binding"/>
    <property type="evidence" value="ECO:0007669"/>
    <property type="project" value="UniProtKB-ARBA"/>
</dbReference>
<evidence type="ECO:0000256" key="1">
    <source>
        <dbReference type="ARBA" id="ARBA00004903"/>
    </source>
</evidence>
<dbReference type="PROSITE" id="PS00075">
    <property type="entry name" value="DHFR_1"/>
    <property type="match status" value="1"/>
</dbReference>
<dbReference type="EMBL" id="CP036433">
    <property type="protein sequence ID" value="QDU97171.1"/>
    <property type="molecule type" value="Genomic_DNA"/>
</dbReference>
<sequence>MTSPPNSPALTLIVALSENRVIGREGDMPWRQSGDLKRFKALTMGHPILMGRKTFESIGRPLPGRRMIVVTRQSTLAGAPEVCHSLPEAIAAAQSVTTEHADQAPFVIGGGEIYRLALPLADRIYLTRIHATIDGDTHFPDLPEGQWRQVSRERHPADSRNQYDYSFEEWTRIAPAADQ</sequence>
<evidence type="ECO:0000259" key="11">
    <source>
        <dbReference type="PROSITE" id="PS51330"/>
    </source>
</evidence>
<evidence type="ECO:0000313" key="13">
    <source>
        <dbReference type="Proteomes" id="UP000317648"/>
    </source>
</evidence>